<dbReference type="InterPro" id="IPR013103">
    <property type="entry name" value="RVT_2"/>
</dbReference>
<keyword evidence="2" id="KW-0695">RNA-directed DNA polymerase</keyword>
<organism evidence="2 3">
    <name type="scientific">Rosa chinensis</name>
    <name type="common">China rose</name>
    <dbReference type="NCBI Taxonomy" id="74649"/>
    <lineage>
        <taxon>Eukaryota</taxon>
        <taxon>Viridiplantae</taxon>
        <taxon>Streptophyta</taxon>
        <taxon>Embryophyta</taxon>
        <taxon>Tracheophyta</taxon>
        <taxon>Spermatophyta</taxon>
        <taxon>Magnoliopsida</taxon>
        <taxon>eudicotyledons</taxon>
        <taxon>Gunneridae</taxon>
        <taxon>Pentapetalae</taxon>
        <taxon>rosids</taxon>
        <taxon>fabids</taxon>
        <taxon>Rosales</taxon>
        <taxon>Rosaceae</taxon>
        <taxon>Rosoideae</taxon>
        <taxon>Rosoideae incertae sedis</taxon>
        <taxon>Rosa</taxon>
    </lineage>
</organism>
<name>A0A2P6SD59_ROSCH</name>
<dbReference type="InterPro" id="IPR043502">
    <property type="entry name" value="DNA/RNA_pol_sf"/>
</dbReference>
<keyword evidence="2" id="KW-0548">Nucleotidyltransferase</keyword>
<keyword evidence="2" id="KW-0808">Transferase</keyword>
<sequence length="162" mass="18140">MHQPQGFTDPVHPDYVCHLKKSLYGLKQAPRAWNEKFTCFLPTLGFKFSNSDPSLFVKITDHGVIALLLYVDDIVITGSDKLGITSIISELSDVFDMKDLGPLSFFLGIGIRYKEKGLFLSQEKYANELIQKAGLETCRDCNTPCLPHAQLLKDEGTTLLML</sequence>
<reference evidence="2 3" key="1">
    <citation type="journal article" date="2018" name="Nat. Genet.">
        <title>The Rosa genome provides new insights in the design of modern roses.</title>
        <authorList>
            <person name="Bendahmane M."/>
        </authorList>
    </citation>
    <scope>NUCLEOTIDE SEQUENCE [LARGE SCALE GENOMIC DNA]</scope>
    <source>
        <strain evidence="3">cv. Old Blush</strain>
    </source>
</reference>
<dbReference type="GO" id="GO:0003964">
    <property type="term" value="F:RNA-directed DNA polymerase activity"/>
    <property type="evidence" value="ECO:0007669"/>
    <property type="project" value="UniProtKB-KW"/>
</dbReference>
<evidence type="ECO:0000313" key="3">
    <source>
        <dbReference type="Proteomes" id="UP000238479"/>
    </source>
</evidence>
<dbReference type="Pfam" id="PF07727">
    <property type="entry name" value="RVT_2"/>
    <property type="match status" value="1"/>
</dbReference>
<evidence type="ECO:0000313" key="2">
    <source>
        <dbReference type="EMBL" id="PRQ56607.1"/>
    </source>
</evidence>
<dbReference type="SUPFAM" id="SSF56672">
    <property type="entry name" value="DNA/RNA polymerases"/>
    <property type="match status" value="1"/>
</dbReference>
<accession>A0A2P6SD59</accession>
<evidence type="ECO:0000259" key="1">
    <source>
        <dbReference type="Pfam" id="PF07727"/>
    </source>
</evidence>
<comment type="caution">
    <text evidence="2">The sequence shown here is derived from an EMBL/GenBank/DDBJ whole genome shotgun (WGS) entry which is preliminary data.</text>
</comment>
<dbReference type="Gramene" id="PRQ56607">
    <property type="protein sequence ID" value="PRQ56607"/>
    <property type="gene ID" value="RchiOBHm_Chr1g0339121"/>
</dbReference>
<gene>
    <name evidence="2" type="ORF">RchiOBHm_Chr1g0339121</name>
</gene>
<dbReference type="EMBL" id="PDCK01000039">
    <property type="protein sequence ID" value="PRQ56607.1"/>
    <property type="molecule type" value="Genomic_DNA"/>
</dbReference>
<dbReference type="EC" id="2.7.7.49" evidence="2"/>
<dbReference type="AlphaFoldDB" id="A0A2P6SD59"/>
<dbReference type="Proteomes" id="UP000238479">
    <property type="component" value="Chromosome 1"/>
</dbReference>
<dbReference type="OMA" id="HTRNDII"/>
<proteinExistence type="predicted"/>
<keyword evidence="3" id="KW-1185">Reference proteome</keyword>
<feature type="domain" description="Reverse transcriptase Ty1/copia-type" evidence="1">
    <location>
        <begin position="1"/>
        <end position="146"/>
    </location>
</feature>
<protein>
    <submittedName>
        <fullName evidence="2">Putative RNA-directed DNA polymerase</fullName>
        <ecNumber evidence="2">2.7.7.49</ecNumber>
    </submittedName>
</protein>
<dbReference type="STRING" id="74649.A0A2P6SD59"/>